<evidence type="ECO:0000256" key="3">
    <source>
        <dbReference type="PROSITE-ProRule" id="PRU10038"/>
    </source>
</evidence>
<feature type="region of interest" description="Disordered" evidence="4">
    <location>
        <begin position="867"/>
        <end position="913"/>
    </location>
</feature>
<keyword evidence="7" id="KW-1185">Reference proteome</keyword>
<evidence type="ECO:0000256" key="4">
    <source>
        <dbReference type="SAM" id="MobiDB-lite"/>
    </source>
</evidence>
<sequence>MVNSLTRQAGFKLGPIVLETLVKHYFERILKDHDETDGVTQLRQDELLYDAAFTVVKSFLEAATKHTIEEVQGFSNTRTPSPPWVHVVRLLVPMSCCDAAAVALIRALGGEEHTKRVVGGTKWWQVRGVRGVDAEWITAKRDWQQAERRHRDRERTGETRKAQRNGETGTKGADGLKDAPDSYEPEMDEMPCILYAHGGGYYFGSVDQERYAIQRYARKISGRVFAINYRLAPQYPFPCAIQDLLAAYLFLIEPPPGALHRPVKPAHIVVAGDSAGGGLCIALLQVLRDTGLPLPAGGVLISPWSDLTHSFPSIHTNTATDVLPPSGLSFHKPSTLWPPPPDIITTKVRGSIRSRIRQAMHLGSSTSVPTESDPKDSCSPSAPSGDHIIPADASGRTLNVGSTTSIPAIDSAVRDQTVTLHTKNGEVLTIEDQIHMYTPNYLLSHPLVSPVVSYLGGLPPLLVVASDREVLRDEVIYMAHKAAFPDKYPVKEEARKIYPALEGIEQRFGPTKVHLQVYDDCAHVLPILFSFTTPAKYCYRAIATFTKHITGRVIIQPTIDLSLTSSPPSTPEVNTPDLSDVGEALETPPVTPSGSVHRHNSSPALQVQRSKQRSGMRRAFSASVTRTSLFRRQGEDSAHARDAPGSSDVAGNRFKETSSSETPQGVRKAGEPSVYSNGLDAMIRERVSTHGVIRPLEPEEELPALKLPLELIGVISELSMRRYMDQLAIHTKRFSKTSKVIEKARQKNLDRAKRDTLKNMAQLQTFIANEQDEHRKGGPADKDKGKGTFHGIKEGLATTGSWSWAWALDVDEHPPPSSIVARRDTEEARELAQIADQAVLADEHAMSANNLWSLIVDFLTLTPDRHKHEHEGRERDGRSPDSDTDKEKAENKSIFSRLVPERLKERHSEGHVP</sequence>
<dbReference type="InterPro" id="IPR029058">
    <property type="entry name" value="AB_hydrolase_fold"/>
</dbReference>
<feature type="compositionally biased region" description="Basic and acidic residues" evidence="4">
    <location>
        <begin position="867"/>
        <end position="891"/>
    </location>
</feature>
<dbReference type="Gene3D" id="3.40.50.1820">
    <property type="entry name" value="alpha/beta hydrolase"/>
    <property type="match status" value="1"/>
</dbReference>
<feature type="domain" description="Alpha/beta hydrolase fold-3" evidence="5">
    <location>
        <begin position="193"/>
        <end position="323"/>
    </location>
</feature>
<dbReference type="GO" id="GO:0016787">
    <property type="term" value="F:hydrolase activity"/>
    <property type="evidence" value="ECO:0007669"/>
    <property type="project" value="UniProtKB-KW"/>
</dbReference>
<gene>
    <name evidence="6" type="ORF">CERSUDRAFT_118193</name>
</gene>
<evidence type="ECO:0000313" key="6">
    <source>
        <dbReference type="EMBL" id="EMD33134.1"/>
    </source>
</evidence>
<dbReference type="Proteomes" id="UP000016930">
    <property type="component" value="Unassembled WGS sequence"/>
</dbReference>
<reference evidence="6 7" key="1">
    <citation type="journal article" date="2012" name="Proc. Natl. Acad. Sci. U.S.A.">
        <title>Comparative genomics of Ceriporiopsis subvermispora and Phanerochaete chrysosporium provide insight into selective ligninolysis.</title>
        <authorList>
            <person name="Fernandez-Fueyo E."/>
            <person name="Ruiz-Duenas F.J."/>
            <person name="Ferreira P."/>
            <person name="Floudas D."/>
            <person name="Hibbett D.S."/>
            <person name="Canessa P."/>
            <person name="Larrondo L.F."/>
            <person name="James T.Y."/>
            <person name="Seelenfreund D."/>
            <person name="Lobos S."/>
            <person name="Polanco R."/>
            <person name="Tello M."/>
            <person name="Honda Y."/>
            <person name="Watanabe T."/>
            <person name="Watanabe T."/>
            <person name="Ryu J.S."/>
            <person name="Kubicek C.P."/>
            <person name="Schmoll M."/>
            <person name="Gaskell J."/>
            <person name="Hammel K.E."/>
            <person name="St John F.J."/>
            <person name="Vanden Wymelenberg A."/>
            <person name="Sabat G."/>
            <person name="Splinter BonDurant S."/>
            <person name="Syed K."/>
            <person name="Yadav J.S."/>
            <person name="Doddapaneni H."/>
            <person name="Subramanian V."/>
            <person name="Lavin J.L."/>
            <person name="Oguiza J.A."/>
            <person name="Perez G."/>
            <person name="Pisabarro A.G."/>
            <person name="Ramirez L."/>
            <person name="Santoyo F."/>
            <person name="Master E."/>
            <person name="Coutinho P.M."/>
            <person name="Henrissat B."/>
            <person name="Lombard V."/>
            <person name="Magnuson J.K."/>
            <person name="Kuees U."/>
            <person name="Hori C."/>
            <person name="Igarashi K."/>
            <person name="Samejima M."/>
            <person name="Held B.W."/>
            <person name="Barry K.W."/>
            <person name="LaButti K.M."/>
            <person name="Lapidus A."/>
            <person name="Lindquist E.A."/>
            <person name="Lucas S.M."/>
            <person name="Riley R."/>
            <person name="Salamov A.A."/>
            <person name="Hoffmeister D."/>
            <person name="Schwenk D."/>
            <person name="Hadar Y."/>
            <person name="Yarden O."/>
            <person name="de Vries R.P."/>
            <person name="Wiebenga A."/>
            <person name="Stenlid J."/>
            <person name="Eastwood D."/>
            <person name="Grigoriev I.V."/>
            <person name="Berka R.M."/>
            <person name="Blanchette R.A."/>
            <person name="Kersten P."/>
            <person name="Martinez A.T."/>
            <person name="Vicuna R."/>
            <person name="Cullen D."/>
        </authorList>
    </citation>
    <scope>NUCLEOTIDE SEQUENCE [LARGE SCALE GENOMIC DNA]</scope>
    <source>
        <strain evidence="6 7">B</strain>
    </source>
</reference>
<proteinExistence type="inferred from homology"/>
<evidence type="ECO:0000259" key="5">
    <source>
        <dbReference type="Pfam" id="PF07859"/>
    </source>
</evidence>
<dbReference type="PANTHER" id="PTHR48081">
    <property type="entry name" value="AB HYDROLASE SUPERFAMILY PROTEIN C4A8.06C"/>
    <property type="match status" value="1"/>
</dbReference>
<dbReference type="STRING" id="914234.M2PBY0"/>
<evidence type="ECO:0000256" key="2">
    <source>
        <dbReference type="ARBA" id="ARBA00022801"/>
    </source>
</evidence>
<feature type="region of interest" description="Disordered" evidence="4">
    <location>
        <begin position="360"/>
        <end position="396"/>
    </location>
</feature>
<dbReference type="EMBL" id="KB445807">
    <property type="protein sequence ID" value="EMD33134.1"/>
    <property type="molecule type" value="Genomic_DNA"/>
</dbReference>
<dbReference type="SUPFAM" id="SSF53474">
    <property type="entry name" value="alpha/beta-Hydrolases"/>
    <property type="match status" value="1"/>
</dbReference>
<keyword evidence="2" id="KW-0378">Hydrolase</keyword>
<accession>M2PBY0</accession>
<dbReference type="InterPro" id="IPR033140">
    <property type="entry name" value="Lipase_GDXG_put_SER_AS"/>
</dbReference>
<feature type="region of interest" description="Disordered" evidence="4">
    <location>
        <begin position="564"/>
        <end position="674"/>
    </location>
</feature>
<evidence type="ECO:0000256" key="1">
    <source>
        <dbReference type="ARBA" id="ARBA00010515"/>
    </source>
</evidence>
<dbReference type="PROSITE" id="PS01174">
    <property type="entry name" value="LIPASE_GDXG_SER"/>
    <property type="match status" value="1"/>
</dbReference>
<evidence type="ECO:0000313" key="7">
    <source>
        <dbReference type="Proteomes" id="UP000016930"/>
    </source>
</evidence>
<dbReference type="AlphaFoldDB" id="M2PBY0"/>
<dbReference type="OrthoDB" id="1662883at2759"/>
<name>M2PBY0_CERS8</name>
<dbReference type="Pfam" id="PF07859">
    <property type="entry name" value="Abhydrolase_3"/>
    <property type="match status" value="1"/>
</dbReference>
<dbReference type="HOGENOM" id="CLU_004893_1_0_1"/>
<feature type="compositionally biased region" description="Basic and acidic residues" evidence="4">
    <location>
        <begin position="632"/>
        <end position="642"/>
    </location>
</feature>
<feature type="active site" evidence="3">
    <location>
        <position position="274"/>
    </location>
</feature>
<dbReference type="InterPro" id="IPR013094">
    <property type="entry name" value="AB_hydrolase_3"/>
</dbReference>
<feature type="region of interest" description="Disordered" evidence="4">
    <location>
        <begin position="143"/>
        <end position="181"/>
    </location>
</feature>
<feature type="compositionally biased region" description="Basic and acidic residues" evidence="4">
    <location>
        <begin position="899"/>
        <end position="913"/>
    </location>
</feature>
<dbReference type="PANTHER" id="PTHR48081:SF5">
    <property type="entry name" value="ALPHA_BETA HYDROLASE FOLD-3 DOMAIN-CONTAINING PROTEIN"/>
    <property type="match status" value="1"/>
</dbReference>
<protein>
    <recommendedName>
        <fullName evidence="5">Alpha/beta hydrolase fold-3 domain-containing protein</fullName>
    </recommendedName>
</protein>
<feature type="compositionally biased region" description="Basic and acidic residues" evidence="4">
    <location>
        <begin position="143"/>
        <end position="161"/>
    </location>
</feature>
<organism evidence="6 7">
    <name type="scientific">Ceriporiopsis subvermispora (strain B)</name>
    <name type="common">White-rot fungus</name>
    <name type="synonym">Gelatoporia subvermispora</name>
    <dbReference type="NCBI Taxonomy" id="914234"/>
    <lineage>
        <taxon>Eukaryota</taxon>
        <taxon>Fungi</taxon>
        <taxon>Dikarya</taxon>
        <taxon>Basidiomycota</taxon>
        <taxon>Agaricomycotina</taxon>
        <taxon>Agaricomycetes</taxon>
        <taxon>Polyporales</taxon>
        <taxon>Gelatoporiaceae</taxon>
        <taxon>Gelatoporia</taxon>
    </lineage>
</organism>
<comment type="similarity">
    <text evidence="1">Belongs to the 'GDXG' lipolytic enzyme family.</text>
</comment>
<dbReference type="InterPro" id="IPR050300">
    <property type="entry name" value="GDXG_lipolytic_enzyme"/>
</dbReference>